<dbReference type="PROSITE" id="PS01124">
    <property type="entry name" value="HTH_ARAC_FAMILY_2"/>
    <property type="match status" value="1"/>
</dbReference>
<dbReference type="SUPFAM" id="SSF46689">
    <property type="entry name" value="Homeodomain-like"/>
    <property type="match status" value="2"/>
</dbReference>
<evidence type="ECO:0000256" key="2">
    <source>
        <dbReference type="ARBA" id="ARBA00023125"/>
    </source>
</evidence>
<protein>
    <submittedName>
        <fullName evidence="5">AraC family transcriptional regulator</fullName>
    </submittedName>
</protein>
<dbReference type="GO" id="GO:0043565">
    <property type="term" value="F:sequence-specific DNA binding"/>
    <property type="evidence" value="ECO:0007669"/>
    <property type="project" value="InterPro"/>
</dbReference>
<sequence length="298" mass="34800">MNNIATTDKKLKEGFVGQKMIVLPPDIKKGILKNDLIKNFHLTAIGYYPHASYHDRERKAGCSEYILLYCTNGSGSIKIRDAIYTLTPNTFYILPKNSYHHYKSSKEDPWSIYWLHFTGELADSLYQRYIETGNSFMALPYEEKRIEAFDAIFELLENSFDLRNVEIANIKLLDFISSFIYFKEINPTIQDDDLIKKSIVFMKKNLDSRFSVDHFASSQHLSVSHYSRLFRAKTGSSPNQYFSLLKIQKSCQYLYFSDLSIKEICARLGFDDPYYFSRLFKKLMGTSPAKYRSKHKKN</sequence>
<dbReference type="InterPro" id="IPR020449">
    <property type="entry name" value="Tscrpt_reg_AraC-type_HTH"/>
</dbReference>
<dbReference type="InterPro" id="IPR003313">
    <property type="entry name" value="AraC-bd"/>
</dbReference>
<reference evidence="5 6" key="1">
    <citation type="submission" date="2019-11" db="EMBL/GenBank/DDBJ databases">
        <title>Pedobacter sp. HMF7647 Genome sequencing and assembly.</title>
        <authorList>
            <person name="Kang H."/>
            <person name="Kim H."/>
            <person name="Joh K."/>
        </authorList>
    </citation>
    <scope>NUCLEOTIDE SEQUENCE [LARGE SCALE GENOMIC DNA]</scope>
    <source>
        <strain evidence="5 6">HMF7647</strain>
    </source>
</reference>
<keyword evidence="6" id="KW-1185">Reference proteome</keyword>
<dbReference type="PANTHER" id="PTHR43280">
    <property type="entry name" value="ARAC-FAMILY TRANSCRIPTIONAL REGULATOR"/>
    <property type="match status" value="1"/>
</dbReference>
<dbReference type="AlphaFoldDB" id="A0A7K1YCJ0"/>
<proteinExistence type="predicted"/>
<evidence type="ECO:0000256" key="3">
    <source>
        <dbReference type="ARBA" id="ARBA00023163"/>
    </source>
</evidence>
<feature type="domain" description="HTH araC/xylS-type" evidence="4">
    <location>
        <begin position="196"/>
        <end position="294"/>
    </location>
</feature>
<dbReference type="Gene3D" id="2.60.120.280">
    <property type="entry name" value="Regulatory protein AraC"/>
    <property type="match status" value="1"/>
</dbReference>
<dbReference type="EMBL" id="WVHT01000007">
    <property type="protein sequence ID" value="MXV52294.1"/>
    <property type="molecule type" value="Genomic_DNA"/>
</dbReference>
<keyword evidence="1" id="KW-0805">Transcription regulation</keyword>
<dbReference type="Pfam" id="PF12833">
    <property type="entry name" value="HTH_18"/>
    <property type="match status" value="1"/>
</dbReference>
<dbReference type="Pfam" id="PF02311">
    <property type="entry name" value="AraC_binding"/>
    <property type="match status" value="1"/>
</dbReference>
<name>A0A7K1YCJ0_9SPHI</name>
<dbReference type="PROSITE" id="PS00041">
    <property type="entry name" value="HTH_ARAC_FAMILY_1"/>
    <property type="match status" value="1"/>
</dbReference>
<organism evidence="5 6">
    <name type="scientific">Hufsiella arboris</name>
    <dbReference type="NCBI Taxonomy" id="2695275"/>
    <lineage>
        <taxon>Bacteria</taxon>
        <taxon>Pseudomonadati</taxon>
        <taxon>Bacteroidota</taxon>
        <taxon>Sphingobacteriia</taxon>
        <taxon>Sphingobacteriales</taxon>
        <taxon>Sphingobacteriaceae</taxon>
        <taxon>Hufsiella</taxon>
    </lineage>
</organism>
<dbReference type="InterPro" id="IPR009057">
    <property type="entry name" value="Homeodomain-like_sf"/>
</dbReference>
<evidence type="ECO:0000313" key="6">
    <source>
        <dbReference type="Proteomes" id="UP000466586"/>
    </source>
</evidence>
<dbReference type="InterPro" id="IPR018060">
    <property type="entry name" value="HTH_AraC"/>
</dbReference>
<keyword evidence="2" id="KW-0238">DNA-binding</keyword>
<evidence type="ECO:0000256" key="1">
    <source>
        <dbReference type="ARBA" id="ARBA00023015"/>
    </source>
</evidence>
<dbReference type="PANTHER" id="PTHR43280:SF30">
    <property type="entry name" value="MMSAB OPERON REGULATORY PROTEIN"/>
    <property type="match status" value="1"/>
</dbReference>
<dbReference type="Gene3D" id="1.10.10.60">
    <property type="entry name" value="Homeodomain-like"/>
    <property type="match status" value="2"/>
</dbReference>
<evidence type="ECO:0000259" key="4">
    <source>
        <dbReference type="PROSITE" id="PS01124"/>
    </source>
</evidence>
<dbReference type="SMART" id="SM00342">
    <property type="entry name" value="HTH_ARAC"/>
    <property type="match status" value="1"/>
</dbReference>
<dbReference type="GO" id="GO:0003700">
    <property type="term" value="F:DNA-binding transcription factor activity"/>
    <property type="evidence" value="ECO:0007669"/>
    <property type="project" value="InterPro"/>
</dbReference>
<dbReference type="InterPro" id="IPR037923">
    <property type="entry name" value="HTH-like"/>
</dbReference>
<evidence type="ECO:0000313" key="5">
    <source>
        <dbReference type="EMBL" id="MXV52294.1"/>
    </source>
</evidence>
<gene>
    <name evidence="5" type="ORF">GS399_15050</name>
</gene>
<dbReference type="Proteomes" id="UP000466586">
    <property type="component" value="Unassembled WGS sequence"/>
</dbReference>
<dbReference type="InterPro" id="IPR018062">
    <property type="entry name" value="HTH_AraC-typ_CS"/>
</dbReference>
<dbReference type="SUPFAM" id="SSF51215">
    <property type="entry name" value="Regulatory protein AraC"/>
    <property type="match status" value="1"/>
</dbReference>
<accession>A0A7K1YCJ0</accession>
<keyword evidence="3" id="KW-0804">Transcription</keyword>
<dbReference type="CDD" id="cd06986">
    <property type="entry name" value="cupin_MmsR-like_N"/>
    <property type="match status" value="1"/>
</dbReference>
<dbReference type="RefSeq" id="WP_160845472.1">
    <property type="nucleotide sequence ID" value="NZ_WVHT01000007.1"/>
</dbReference>
<comment type="caution">
    <text evidence="5">The sequence shown here is derived from an EMBL/GenBank/DDBJ whole genome shotgun (WGS) entry which is preliminary data.</text>
</comment>
<dbReference type="PRINTS" id="PR00032">
    <property type="entry name" value="HTHARAC"/>
</dbReference>